<reference evidence="3" key="1">
    <citation type="journal article" date="2017" name="Plant J.">
        <title>The pomegranate (Punica granatum L.) genome and the genomics of punicalagin biosynthesis.</title>
        <authorList>
            <person name="Qin G."/>
            <person name="Xu C."/>
            <person name="Ming R."/>
            <person name="Tang H."/>
            <person name="Guyot R."/>
            <person name="Kramer E.M."/>
            <person name="Hu Y."/>
            <person name="Yi X."/>
            <person name="Qi Y."/>
            <person name="Xu X."/>
            <person name="Gao Z."/>
            <person name="Pan H."/>
            <person name="Jian J."/>
            <person name="Tian Y."/>
            <person name="Yue Z."/>
            <person name="Xu Y."/>
        </authorList>
    </citation>
    <scope>NUCLEOTIDE SEQUENCE [LARGE SCALE GENOMIC DNA]</scope>
    <source>
        <strain evidence="3">cv. Dabenzi</strain>
    </source>
</reference>
<proteinExistence type="predicted"/>
<dbReference type="AlphaFoldDB" id="A0A218XN27"/>
<feature type="chain" id="PRO_5012916960" evidence="1">
    <location>
        <begin position="26"/>
        <end position="144"/>
    </location>
</feature>
<evidence type="ECO:0000256" key="1">
    <source>
        <dbReference type="SAM" id="SignalP"/>
    </source>
</evidence>
<dbReference type="EMBL" id="MTKT01001158">
    <property type="protein sequence ID" value="OWM85702.1"/>
    <property type="molecule type" value="Genomic_DNA"/>
</dbReference>
<accession>A0A218XN27</accession>
<name>A0A218XN27_PUNGR</name>
<protein>
    <submittedName>
        <fullName evidence="2">Uncharacterized protein</fullName>
    </submittedName>
</protein>
<dbReference type="Proteomes" id="UP000197138">
    <property type="component" value="Unassembled WGS sequence"/>
</dbReference>
<feature type="signal peptide" evidence="1">
    <location>
        <begin position="1"/>
        <end position="25"/>
    </location>
</feature>
<organism evidence="2 3">
    <name type="scientific">Punica granatum</name>
    <name type="common">Pomegranate</name>
    <dbReference type="NCBI Taxonomy" id="22663"/>
    <lineage>
        <taxon>Eukaryota</taxon>
        <taxon>Viridiplantae</taxon>
        <taxon>Streptophyta</taxon>
        <taxon>Embryophyta</taxon>
        <taxon>Tracheophyta</taxon>
        <taxon>Spermatophyta</taxon>
        <taxon>Magnoliopsida</taxon>
        <taxon>eudicotyledons</taxon>
        <taxon>Gunneridae</taxon>
        <taxon>Pentapetalae</taxon>
        <taxon>rosids</taxon>
        <taxon>malvids</taxon>
        <taxon>Myrtales</taxon>
        <taxon>Lythraceae</taxon>
        <taxon>Punica</taxon>
    </lineage>
</organism>
<keyword evidence="1" id="KW-0732">Signal</keyword>
<sequence>MVFCAPRRLLGKLLWLGSLLILSFGKGEPKWGADSHKNLDRRFCDDEGIVAKGIVTEGLQIENTCRGQVEQLEKKVELGSKVSSDQLRPQEHYGLAKFVVSCDVKVENMTYRKVNFGECTIVKLKKPNTSDESKGGLDLSERTR</sequence>
<comment type="caution">
    <text evidence="2">The sequence shown here is derived from an EMBL/GenBank/DDBJ whole genome shotgun (WGS) entry which is preliminary data.</text>
</comment>
<gene>
    <name evidence="2" type="ORF">CDL15_Pgr029125</name>
</gene>
<evidence type="ECO:0000313" key="3">
    <source>
        <dbReference type="Proteomes" id="UP000197138"/>
    </source>
</evidence>
<evidence type="ECO:0000313" key="2">
    <source>
        <dbReference type="EMBL" id="OWM85702.1"/>
    </source>
</evidence>